<feature type="signal peptide" evidence="5">
    <location>
        <begin position="1"/>
        <end position="23"/>
    </location>
</feature>
<dbReference type="SUPFAM" id="SSF52518">
    <property type="entry name" value="Thiamin diphosphate-binding fold (THDP-binding)"/>
    <property type="match status" value="1"/>
</dbReference>
<keyword evidence="8" id="KW-1185">Reference proteome</keyword>
<keyword evidence="3" id="KW-0560">Oxidoreductase</keyword>
<dbReference type="InterPro" id="IPR001017">
    <property type="entry name" value="DH_E1"/>
</dbReference>
<evidence type="ECO:0000256" key="5">
    <source>
        <dbReference type="SAM" id="SignalP"/>
    </source>
</evidence>
<dbReference type="PANTHER" id="PTHR11516">
    <property type="entry name" value="PYRUVATE DEHYDROGENASE E1 COMPONENT, ALPHA SUBUNIT BACTERIAL AND ORGANELLAR"/>
    <property type="match status" value="1"/>
</dbReference>
<accession>A0A674BR17</accession>
<evidence type="ECO:0000256" key="1">
    <source>
        <dbReference type="ARBA" id="ARBA00001964"/>
    </source>
</evidence>
<evidence type="ECO:0000256" key="3">
    <source>
        <dbReference type="ARBA" id="ARBA00023002"/>
    </source>
</evidence>
<dbReference type="GO" id="GO:0006086">
    <property type="term" value="P:pyruvate decarboxylation to acetyl-CoA"/>
    <property type="evidence" value="ECO:0007669"/>
    <property type="project" value="TreeGrafter"/>
</dbReference>
<evidence type="ECO:0000256" key="2">
    <source>
        <dbReference type="ARBA" id="ARBA00022946"/>
    </source>
</evidence>
<comment type="cofactor">
    <cofactor evidence="1">
        <name>thiamine diphosphate</name>
        <dbReference type="ChEBI" id="CHEBI:58937"/>
    </cofactor>
</comment>
<dbReference type="Pfam" id="PF00676">
    <property type="entry name" value="E1_dh"/>
    <property type="match status" value="1"/>
</dbReference>
<dbReference type="InterPro" id="IPR050642">
    <property type="entry name" value="PDH_E1_Alpha_Subunit"/>
</dbReference>
<evidence type="ECO:0000313" key="8">
    <source>
        <dbReference type="Proteomes" id="UP000472277"/>
    </source>
</evidence>
<feature type="domain" description="Dehydrogenase E1 component" evidence="6">
    <location>
        <begin position="64"/>
        <end position="218"/>
    </location>
</feature>
<reference evidence="7" key="2">
    <citation type="submission" date="2025-09" db="UniProtKB">
        <authorList>
            <consortium name="Ensembl"/>
        </authorList>
    </citation>
    <scope>IDENTIFICATION</scope>
</reference>
<evidence type="ECO:0000313" key="7">
    <source>
        <dbReference type="Ensembl" id="ENSSTUP00000073623.1"/>
    </source>
</evidence>
<dbReference type="Gene3D" id="3.40.50.970">
    <property type="match status" value="1"/>
</dbReference>
<organism evidence="7 8">
    <name type="scientific">Salmo trutta</name>
    <name type="common">Brown trout</name>
    <dbReference type="NCBI Taxonomy" id="8032"/>
    <lineage>
        <taxon>Eukaryota</taxon>
        <taxon>Metazoa</taxon>
        <taxon>Chordata</taxon>
        <taxon>Craniata</taxon>
        <taxon>Vertebrata</taxon>
        <taxon>Euteleostomi</taxon>
        <taxon>Actinopterygii</taxon>
        <taxon>Neopterygii</taxon>
        <taxon>Teleostei</taxon>
        <taxon>Protacanthopterygii</taxon>
        <taxon>Salmoniformes</taxon>
        <taxon>Salmonidae</taxon>
        <taxon>Salmoninae</taxon>
        <taxon>Salmo</taxon>
    </lineage>
</organism>
<protein>
    <recommendedName>
        <fullName evidence="6">Dehydrogenase E1 component domain-containing protein</fullName>
    </recommendedName>
</protein>
<reference evidence="7" key="1">
    <citation type="submission" date="2025-08" db="UniProtKB">
        <authorList>
            <consortium name="Ensembl"/>
        </authorList>
    </citation>
    <scope>IDENTIFICATION</scope>
</reference>
<dbReference type="GO" id="GO:0004739">
    <property type="term" value="F:pyruvate dehydrogenase (acetyl-transferring) activity"/>
    <property type="evidence" value="ECO:0007669"/>
    <property type="project" value="TreeGrafter"/>
</dbReference>
<name>A0A674BR17_SALTR</name>
<evidence type="ECO:0000256" key="4">
    <source>
        <dbReference type="ARBA" id="ARBA00023052"/>
    </source>
</evidence>
<dbReference type="GeneTree" id="ENSGT00530000063174"/>
<evidence type="ECO:0000259" key="6">
    <source>
        <dbReference type="Pfam" id="PF00676"/>
    </source>
</evidence>
<dbReference type="Ensembl" id="ENSSTUT00000078174.1">
    <property type="protein sequence ID" value="ENSSTUP00000073623.1"/>
    <property type="gene ID" value="ENSSTUG00000032133.1"/>
</dbReference>
<keyword evidence="4" id="KW-0786">Thiamine pyrophosphate</keyword>
<feature type="chain" id="PRO_5025417365" description="Dehydrogenase E1 component domain-containing protein" evidence="5">
    <location>
        <begin position="24"/>
        <end position="312"/>
    </location>
</feature>
<sequence length="312" mass="35542">MHTSDSALICVCIVIMFTSITRQRVMVLKSGTDPEAVHSGNTGLYTDYPTIVTHFQSDYDDDVCALACQHQGNNQVCVMLYRDGAANQGQIFESFNMMALWKQCIFICEKNRFGMGVHVERSSASTEYIKKQYSWWTAWTFCVCGEANKFVADHCRARKGPIVMELETYCYHRHSMSDPGVSNHTREEIQEVRSKSDPITMLKECMLSNNMASVKKLKIRKVNKNGAQFDPELPLDKLCNHIFANKPDQPDQPLCQTKVCQLDTHTHTHLDQTTVYQVHILFNPLPHQPLGESLLLLSSYPPSLIPLSHIRR</sequence>
<keyword evidence="5" id="KW-0732">Signal</keyword>
<dbReference type="AlphaFoldDB" id="A0A674BR17"/>
<proteinExistence type="predicted"/>
<dbReference type="InterPro" id="IPR029061">
    <property type="entry name" value="THDP-binding"/>
</dbReference>
<dbReference type="PANTHER" id="PTHR11516:SF60">
    <property type="entry name" value="PYRUVATE DEHYDROGENASE E1 COMPONENT SUBUNIT ALPHA"/>
    <property type="match status" value="1"/>
</dbReference>
<dbReference type="Proteomes" id="UP000472277">
    <property type="component" value="Chromosome 5"/>
</dbReference>
<keyword evidence="2" id="KW-0809">Transit peptide</keyword>
<dbReference type="InParanoid" id="A0A674BR17"/>